<evidence type="ECO:0000259" key="1">
    <source>
        <dbReference type="SMART" id="SM00849"/>
    </source>
</evidence>
<organism evidence="2 3">
    <name type="scientific">Pseudanabaena yagii GIHE-NHR1</name>
    <dbReference type="NCBI Taxonomy" id="2722753"/>
    <lineage>
        <taxon>Bacteria</taxon>
        <taxon>Bacillati</taxon>
        <taxon>Cyanobacteriota</taxon>
        <taxon>Cyanophyceae</taxon>
        <taxon>Pseudanabaenales</taxon>
        <taxon>Pseudanabaenaceae</taxon>
        <taxon>Pseudanabaena</taxon>
        <taxon>Pseudanabaena yagii</taxon>
    </lineage>
</organism>
<sequence>MTMTDLPRLFVLDVAHGNCSILQDTEGNIVIDCAHGDTLIQTLRHIGISQIDRIMISHADQDHFKGFIDLLADESITVKHIHINPDTIKDSQVFMAMRLAIKDAQTRGNVSHNYLDTDMTGMLDVGEVRVEVLSPNKDIMGYSGGKDLKGRTLSSNSVSAVIRLVYKSRGVALLAGDIDQIGLENLLNNISKIESDVLIFPHHGGNTGSGSTKANQDFTSKLCQQVNPKLVVFSTGRRNEEPHYPRQEIVKSVIDTLPNVHIMCTQLAKTCSPEILSTTPTHLNTLPSKGRDDKHCCGGTVVINLSETETNYSPSSKHKQFVKERVISALCIPNK</sequence>
<dbReference type="SMART" id="SM00849">
    <property type="entry name" value="Lactamase_B"/>
    <property type="match status" value="1"/>
</dbReference>
<dbReference type="InterPro" id="IPR001279">
    <property type="entry name" value="Metallo-B-lactamas"/>
</dbReference>
<dbReference type="Pfam" id="PF00753">
    <property type="entry name" value="Lactamase_B"/>
    <property type="match status" value="1"/>
</dbReference>
<protein>
    <submittedName>
        <fullName evidence="2">MBL fold metallo-hydrolase</fullName>
    </submittedName>
</protein>
<dbReference type="Proteomes" id="UP000738376">
    <property type="component" value="Unassembled WGS sequence"/>
</dbReference>
<reference evidence="2 3" key="1">
    <citation type="submission" date="2020-03" db="EMBL/GenBank/DDBJ databases">
        <title>Draft Genome Sequence of 2-Methylisoborneol Producing Pseudanabaena yagii Strain GIHE-NHR1 Isolated from North Han River in South Korea.</title>
        <authorList>
            <person name="Jeong J."/>
        </authorList>
    </citation>
    <scope>NUCLEOTIDE SEQUENCE [LARGE SCALE GENOMIC DNA]</scope>
    <source>
        <strain evidence="2 3">GIHE-NHR1</strain>
    </source>
</reference>
<evidence type="ECO:0000313" key="3">
    <source>
        <dbReference type="Proteomes" id="UP000738376"/>
    </source>
</evidence>
<dbReference type="InterPro" id="IPR052159">
    <property type="entry name" value="Competence_DNA_uptake"/>
</dbReference>
<dbReference type="RefSeq" id="WP_169362903.1">
    <property type="nucleotide sequence ID" value="NZ_JAAVJL010000001.1"/>
</dbReference>
<gene>
    <name evidence="2" type="ORF">HC246_07880</name>
</gene>
<proteinExistence type="predicted"/>
<dbReference type="PANTHER" id="PTHR30619:SF1">
    <property type="entry name" value="RECOMBINATION PROTEIN 2"/>
    <property type="match status" value="1"/>
</dbReference>
<dbReference type="Gene3D" id="3.60.15.10">
    <property type="entry name" value="Ribonuclease Z/Hydroxyacylglutathione hydrolase-like"/>
    <property type="match status" value="1"/>
</dbReference>
<dbReference type="EMBL" id="JAAVJL010000001">
    <property type="protein sequence ID" value="NMF57942.1"/>
    <property type="molecule type" value="Genomic_DNA"/>
</dbReference>
<feature type="domain" description="Metallo-beta-lactamase" evidence="1">
    <location>
        <begin position="16"/>
        <end position="203"/>
    </location>
</feature>
<dbReference type="SUPFAM" id="SSF56281">
    <property type="entry name" value="Metallo-hydrolase/oxidoreductase"/>
    <property type="match status" value="1"/>
</dbReference>
<evidence type="ECO:0000313" key="2">
    <source>
        <dbReference type="EMBL" id="NMF57942.1"/>
    </source>
</evidence>
<comment type="caution">
    <text evidence="2">The sequence shown here is derived from an EMBL/GenBank/DDBJ whole genome shotgun (WGS) entry which is preliminary data.</text>
</comment>
<dbReference type="InterPro" id="IPR036866">
    <property type="entry name" value="RibonucZ/Hydroxyglut_hydro"/>
</dbReference>
<name>A0ABX1LVP0_9CYAN</name>
<keyword evidence="3" id="KW-1185">Reference proteome</keyword>
<accession>A0ABX1LVP0</accession>
<dbReference type="PANTHER" id="PTHR30619">
    <property type="entry name" value="DNA INTERNALIZATION/COMPETENCE PROTEIN COMEC/REC2"/>
    <property type="match status" value="1"/>
</dbReference>